<name>A0A914EAF5_9BILA</name>
<evidence type="ECO:0000313" key="3">
    <source>
        <dbReference type="WBParaSite" id="ACRNAN_scaffold6797.g28787.t1"/>
    </source>
</evidence>
<reference evidence="3" key="1">
    <citation type="submission" date="2022-11" db="UniProtKB">
        <authorList>
            <consortium name="WormBaseParasite"/>
        </authorList>
    </citation>
    <scope>IDENTIFICATION</scope>
</reference>
<keyword evidence="1" id="KW-0732">Signal</keyword>
<dbReference type="Proteomes" id="UP000887540">
    <property type="component" value="Unplaced"/>
</dbReference>
<dbReference type="WBParaSite" id="ACRNAN_scaffold6797.g28787.t1">
    <property type="protein sequence ID" value="ACRNAN_scaffold6797.g28787.t1"/>
    <property type="gene ID" value="ACRNAN_scaffold6797.g28787"/>
</dbReference>
<organism evidence="2 3">
    <name type="scientific">Acrobeloides nanus</name>
    <dbReference type="NCBI Taxonomy" id="290746"/>
    <lineage>
        <taxon>Eukaryota</taxon>
        <taxon>Metazoa</taxon>
        <taxon>Ecdysozoa</taxon>
        <taxon>Nematoda</taxon>
        <taxon>Chromadorea</taxon>
        <taxon>Rhabditida</taxon>
        <taxon>Tylenchina</taxon>
        <taxon>Cephalobomorpha</taxon>
        <taxon>Cephaloboidea</taxon>
        <taxon>Cephalobidae</taxon>
        <taxon>Acrobeloides</taxon>
    </lineage>
</organism>
<accession>A0A914EAF5</accession>
<dbReference type="AlphaFoldDB" id="A0A914EAF5"/>
<protein>
    <submittedName>
        <fullName evidence="3">Uncharacterized protein</fullName>
    </submittedName>
</protein>
<feature type="signal peptide" evidence="1">
    <location>
        <begin position="1"/>
        <end position="19"/>
    </location>
</feature>
<dbReference type="PANTHER" id="PTHR35180:SF4">
    <property type="entry name" value="PROTEIN CBG06219"/>
    <property type="match status" value="1"/>
</dbReference>
<sequence>MRQQYYILILFSITTFTSIISEIVPSSEFIDNNPLISHWPDEDEMRNRMEEYAREKFSQHYHHFKNISENSTKKLPKKIFKRRDKRDGGLISGPVATAVVTGMIGMTAKAVTDIVNYHPSVSEGGCEWFGTAPFCNYPCPSESDPRECSWSGRWMGANNAYNSYCRYDNSVGVCGEITCSINHFEFKAQDTSEIYGSKCDQIDMFNATGKATCGYIAWFDSERNLVNSWYKSR</sequence>
<feature type="chain" id="PRO_5036857576" evidence="1">
    <location>
        <begin position="20"/>
        <end position="233"/>
    </location>
</feature>
<dbReference type="PANTHER" id="PTHR35180">
    <property type="entry name" value="PROTEIN CBG06219"/>
    <property type="match status" value="1"/>
</dbReference>
<evidence type="ECO:0000256" key="1">
    <source>
        <dbReference type="SAM" id="SignalP"/>
    </source>
</evidence>
<proteinExistence type="predicted"/>
<keyword evidence="2" id="KW-1185">Reference proteome</keyword>
<evidence type="ECO:0000313" key="2">
    <source>
        <dbReference type="Proteomes" id="UP000887540"/>
    </source>
</evidence>